<keyword evidence="3 4" id="KW-1267">Proteomics identification</keyword>
<dbReference type="Proteomes" id="UP000059680">
    <property type="component" value="Chromosome 3"/>
</dbReference>
<sequence length="88" mass="9734">MAIPVEEAIAALSTFSLEDEQPDVQGLAVLLSSERYATNSPIEYSDVAAYRLSLGEDTKAINQLVCNRIFICDCIVHSCCFSILFTWI</sequence>
<dbReference type="eggNOG" id="KOG3534">
    <property type="taxonomic scope" value="Eukaryota"/>
</dbReference>
<dbReference type="STRING" id="39947.A0A0P0VSX5"/>
<dbReference type="PaxDb" id="39947-A0A0P0VSX5"/>
<dbReference type="AlphaFoldDB" id="A0A0P0VSX5"/>
<evidence type="ECO:0007829" key="3">
    <source>
        <dbReference type="PeptideAtlas" id="A0A0P0VSX5"/>
    </source>
</evidence>
<protein>
    <submittedName>
        <fullName evidence="1">Os03g0143800 protein</fullName>
    </submittedName>
</protein>
<reference evidence="2" key="1">
    <citation type="journal article" date="2005" name="Nature">
        <title>The map-based sequence of the rice genome.</title>
        <authorList>
            <consortium name="International rice genome sequencing project (IRGSP)"/>
            <person name="Matsumoto T."/>
            <person name="Wu J."/>
            <person name="Kanamori H."/>
            <person name="Katayose Y."/>
            <person name="Fujisawa M."/>
            <person name="Namiki N."/>
            <person name="Mizuno H."/>
            <person name="Yamamoto K."/>
            <person name="Antonio B.A."/>
            <person name="Baba T."/>
            <person name="Sakata K."/>
            <person name="Nagamura Y."/>
            <person name="Aoki H."/>
            <person name="Arikawa K."/>
            <person name="Arita K."/>
            <person name="Bito T."/>
            <person name="Chiden Y."/>
            <person name="Fujitsuka N."/>
            <person name="Fukunaka R."/>
            <person name="Hamada M."/>
            <person name="Harada C."/>
            <person name="Hayashi A."/>
            <person name="Hijishita S."/>
            <person name="Honda M."/>
            <person name="Hosokawa S."/>
            <person name="Ichikawa Y."/>
            <person name="Idonuma A."/>
            <person name="Iijima M."/>
            <person name="Ikeda M."/>
            <person name="Ikeno M."/>
            <person name="Ito K."/>
            <person name="Ito S."/>
            <person name="Ito T."/>
            <person name="Ito Y."/>
            <person name="Ito Y."/>
            <person name="Iwabuchi A."/>
            <person name="Kamiya K."/>
            <person name="Karasawa W."/>
            <person name="Kurita K."/>
            <person name="Katagiri S."/>
            <person name="Kikuta A."/>
            <person name="Kobayashi H."/>
            <person name="Kobayashi N."/>
            <person name="Machita K."/>
            <person name="Maehara T."/>
            <person name="Masukawa M."/>
            <person name="Mizubayashi T."/>
            <person name="Mukai Y."/>
            <person name="Nagasaki H."/>
            <person name="Nagata Y."/>
            <person name="Naito S."/>
            <person name="Nakashima M."/>
            <person name="Nakama Y."/>
            <person name="Nakamichi Y."/>
            <person name="Nakamura M."/>
            <person name="Meguro A."/>
            <person name="Negishi M."/>
            <person name="Ohta I."/>
            <person name="Ohta T."/>
            <person name="Okamoto M."/>
            <person name="Ono N."/>
            <person name="Saji S."/>
            <person name="Sakaguchi M."/>
            <person name="Sakai K."/>
            <person name="Shibata M."/>
            <person name="Shimokawa T."/>
            <person name="Song J."/>
            <person name="Takazaki Y."/>
            <person name="Terasawa K."/>
            <person name="Tsugane M."/>
            <person name="Tsuji K."/>
            <person name="Ueda S."/>
            <person name="Waki K."/>
            <person name="Yamagata H."/>
            <person name="Yamamoto M."/>
            <person name="Yamamoto S."/>
            <person name="Yamane H."/>
            <person name="Yoshiki S."/>
            <person name="Yoshihara R."/>
            <person name="Yukawa K."/>
            <person name="Zhong H."/>
            <person name="Yano M."/>
            <person name="Yuan Q."/>
            <person name="Ouyang S."/>
            <person name="Liu J."/>
            <person name="Jones K.M."/>
            <person name="Gansberger K."/>
            <person name="Moffat K."/>
            <person name="Hill J."/>
            <person name="Bera J."/>
            <person name="Fadrosh D."/>
            <person name="Jin S."/>
            <person name="Johri S."/>
            <person name="Kim M."/>
            <person name="Overton L."/>
            <person name="Reardon M."/>
            <person name="Tsitrin T."/>
            <person name="Vuong H."/>
            <person name="Weaver B."/>
            <person name="Ciecko A."/>
            <person name="Tallon L."/>
            <person name="Jackson J."/>
            <person name="Pai G."/>
            <person name="Aken S.V."/>
            <person name="Utterback T."/>
            <person name="Reidmuller S."/>
            <person name="Feldblyum T."/>
            <person name="Hsiao J."/>
            <person name="Zismann V."/>
            <person name="Iobst S."/>
            <person name="de Vazeille A.R."/>
            <person name="Buell C.R."/>
            <person name="Ying K."/>
            <person name="Li Y."/>
            <person name="Lu T."/>
            <person name="Huang Y."/>
            <person name="Zhao Q."/>
            <person name="Feng Q."/>
            <person name="Zhang L."/>
            <person name="Zhu J."/>
            <person name="Weng Q."/>
            <person name="Mu J."/>
            <person name="Lu Y."/>
            <person name="Fan D."/>
            <person name="Liu Y."/>
            <person name="Guan J."/>
            <person name="Zhang Y."/>
            <person name="Yu S."/>
            <person name="Liu X."/>
            <person name="Zhang Y."/>
            <person name="Hong G."/>
            <person name="Han B."/>
            <person name="Choisne N."/>
            <person name="Demange N."/>
            <person name="Orjeda G."/>
            <person name="Samain S."/>
            <person name="Cattolico L."/>
            <person name="Pelletier E."/>
            <person name="Couloux A."/>
            <person name="Segurens B."/>
            <person name="Wincker P."/>
            <person name="D'Hont A."/>
            <person name="Scarpelli C."/>
            <person name="Weissenbach J."/>
            <person name="Salanoubat M."/>
            <person name="Quetier F."/>
            <person name="Yu Y."/>
            <person name="Kim H.R."/>
            <person name="Rambo T."/>
            <person name="Currie J."/>
            <person name="Collura K."/>
            <person name="Luo M."/>
            <person name="Yang T."/>
            <person name="Ammiraju J.S.S."/>
            <person name="Engler F."/>
            <person name="Soderlund C."/>
            <person name="Wing R.A."/>
            <person name="Palmer L.E."/>
            <person name="de la Bastide M."/>
            <person name="Spiegel L."/>
            <person name="Nascimento L."/>
            <person name="Zutavern T."/>
            <person name="O'Shaughnessy A."/>
            <person name="Dike S."/>
            <person name="Dedhia N."/>
            <person name="Preston R."/>
            <person name="Balija V."/>
            <person name="McCombie W.R."/>
            <person name="Chow T."/>
            <person name="Chen H."/>
            <person name="Chung M."/>
            <person name="Chen C."/>
            <person name="Shaw J."/>
            <person name="Wu H."/>
            <person name="Hsiao K."/>
            <person name="Chao Y."/>
            <person name="Chu M."/>
            <person name="Cheng C."/>
            <person name="Hour A."/>
            <person name="Lee P."/>
            <person name="Lin S."/>
            <person name="Lin Y."/>
            <person name="Liou J."/>
            <person name="Liu S."/>
            <person name="Hsing Y."/>
            <person name="Raghuvanshi S."/>
            <person name="Mohanty A."/>
            <person name="Bharti A.K."/>
            <person name="Gaur A."/>
            <person name="Gupta V."/>
            <person name="Kumar D."/>
            <person name="Ravi V."/>
            <person name="Vij S."/>
            <person name="Kapur A."/>
            <person name="Khurana P."/>
            <person name="Khurana P."/>
            <person name="Khurana J.P."/>
            <person name="Tyagi A.K."/>
            <person name="Gaikwad K."/>
            <person name="Singh A."/>
            <person name="Dalal V."/>
            <person name="Srivastava S."/>
            <person name="Dixit A."/>
            <person name="Pal A.K."/>
            <person name="Ghazi I.A."/>
            <person name="Yadav M."/>
            <person name="Pandit A."/>
            <person name="Bhargava A."/>
            <person name="Sureshbabu K."/>
            <person name="Batra K."/>
            <person name="Sharma T.R."/>
            <person name="Mohapatra T."/>
            <person name="Singh N.K."/>
            <person name="Messing J."/>
            <person name="Nelson A.B."/>
            <person name="Fuks G."/>
            <person name="Kavchok S."/>
            <person name="Keizer G."/>
            <person name="Linton E."/>
            <person name="Llaca V."/>
            <person name="Song R."/>
            <person name="Tanyolac B."/>
            <person name="Young S."/>
            <person name="Ho-Il K."/>
            <person name="Hahn J.H."/>
            <person name="Sangsakoo G."/>
            <person name="Vanavichit A."/>
            <person name="de Mattos Luiz.A.T."/>
            <person name="Zimmer P.D."/>
            <person name="Malone G."/>
            <person name="Dellagostin O."/>
            <person name="de Oliveira A.C."/>
            <person name="Bevan M."/>
            <person name="Bancroft I."/>
            <person name="Minx P."/>
            <person name="Cordum H."/>
            <person name="Wilson R."/>
            <person name="Cheng Z."/>
            <person name="Jin W."/>
            <person name="Jiang J."/>
            <person name="Leong S.A."/>
            <person name="Iwama H."/>
            <person name="Gojobori T."/>
            <person name="Itoh T."/>
            <person name="Niimura Y."/>
            <person name="Fujii Y."/>
            <person name="Habara T."/>
            <person name="Sakai H."/>
            <person name="Sato Y."/>
            <person name="Wilson G."/>
            <person name="Kumar K."/>
            <person name="McCouch S."/>
            <person name="Juretic N."/>
            <person name="Hoen D."/>
            <person name="Wright S."/>
            <person name="Bruskiewich R."/>
            <person name="Bureau T."/>
            <person name="Miyao A."/>
            <person name="Hirochika H."/>
            <person name="Nishikawa T."/>
            <person name="Kadowaki K."/>
            <person name="Sugiura M."/>
            <person name="Burr B."/>
            <person name="Sasaki T."/>
        </authorList>
    </citation>
    <scope>NUCLEOTIDE SEQUENCE [LARGE SCALE GENOMIC DNA]</scope>
    <source>
        <strain evidence="2">cv. Nipponbare</strain>
    </source>
</reference>
<dbReference type="EMBL" id="AP014959">
    <property type="protein sequence ID" value="BAS82247.1"/>
    <property type="molecule type" value="Genomic_DNA"/>
</dbReference>
<organism evidence="1 2">
    <name type="scientific">Oryza sativa subsp. japonica</name>
    <name type="common">Rice</name>
    <dbReference type="NCBI Taxonomy" id="39947"/>
    <lineage>
        <taxon>Eukaryota</taxon>
        <taxon>Viridiplantae</taxon>
        <taxon>Streptophyta</taxon>
        <taxon>Embryophyta</taxon>
        <taxon>Tracheophyta</taxon>
        <taxon>Spermatophyta</taxon>
        <taxon>Magnoliopsida</taxon>
        <taxon>Liliopsida</taxon>
        <taxon>Poales</taxon>
        <taxon>Poaceae</taxon>
        <taxon>BOP clade</taxon>
        <taxon>Oryzoideae</taxon>
        <taxon>Oryzeae</taxon>
        <taxon>Oryzinae</taxon>
        <taxon>Oryza</taxon>
        <taxon>Oryza sativa</taxon>
    </lineage>
</organism>
<dbReference type="InParanoid" id="A0A0P0VSX5"/>
<name>A0A0P0VSX5_ORYSJ</name>
<keyword evidence="2" id="KW-1185">Reference proteome</keyword>
<evidence type="ECO:0000313" key="1">
    <source>
        <dbReference type="EMBL" id="BAS82247.1"/>
    </source>
</evidence>
<evidence type="ECO:0007829" key="4">
    <source>
        <dbReference type="ProteomicsDB" id="A0A0P0VSX5"/>
    </source>
</evidence>
<reference evidence="1 2" key="2">
    <citation type="journal article" date="2013" name="Plant Cell Physiol.">
        <title>Rice Annotation Project Database (RAP-DB): an integrative and interactive database for rice genomics.</title>
        <authorList>
            <person name="Sakai H."/>
            <person name="Lee S.S."/>
            <person name="Tanaka T."/>
            <person name="Numa H."/>
            <person name="Kim J."/>
            <person name="Kawahara Y."/>
            <person name="Wakimoto H."/>
            <person name="Yang C.C."/>
            <person name="Iwamoto M."/>
            <person name="Abe T."/>
            <person name="Yamada Y."/>
            <person name="Muto A."/>
            <person name="Inokuchi H."/>
            <person name="Ikemura T."/>
            <person name="Matsumoto T."/>
            <person name="Sasaki T."/>
            <person name="Itoh T."/>
        </authorList>
    </citation>
    <scope>NUCLEOTIDE SEQUENCE [LARGE SCALE GENOMIC DNA]</scope>
    <source>
        <strain evidence="2">cv. Nipponbare</strain>
    </source>
</reference>
<evidence type="ECO:0000313" key="2">
    <source>
        <dbReference type="Proteomes" id="UP000059680"/>
    </source>
</evidence>
<dbReference type="FunCoup" id="A0A0P0VSX5">
    <property type="interactions" value="24"/>
</dbReference>
<reference evidence="1 2" key="3">
    <citation type="journal article" date="2013" name="Rice">
        <title>Improvement of the Oryza sativa Nipponbare reference genome using next generation sequence and optical map data.</title>
        <authorList>
            <person name="Kawahara Y."/>
            <person name="de la Bastide M."/>
            <person name="Hamilton J.P."/>
            <person name="Kanamori H."/>
            <person name="McCombie W.R."/>
            <person name="Ouyang S."/>
            <person name="Schwartz D.C."/>
            <person name="Tanaka T."/>
            <person name="Wu J."/>
            <person name="Zhou S."/>
            <person name="Childs K.L."/>
            <person name="Davidson R.M."/>
            <person name="Lin H."/>
            <person name="Quesada-Ocampo L."/>
            <person name="Vaillancourt B."/>
            <person name="Sakai H."/>
            <person name="Lee S.S."/>
            <person name="Kim J."/>
            <person name="Numa H."/>
            <person name="Itoh T."/>
            <person name="Buell C.R."/>
            <person name="Matsumoto T."/>
        </authorList>
    </citation>
    <scope>NUCLEOTIDE SEQUENCE [LARGE SCALE GENOMIC DNA]</scope>
    <source>
        <strain evidence="2">cv. Nipponbare</strain>
    </source>
</reference>
<gene>
    <name evidence="1" type="ordered locus">Os03g0143800</name>
    <name evidence="1" type="ORF">OSNPB_030143800</name>
</gene>
<accession>A0A0P0VSX5</accession>
<proteinExistence type="evidence at protein level"/>
<dbReference type="OMA" id="RIFICDC"/>